<reference evidence="1" key="1">
    <citation type="submission" date="2021-05" db="EMBL/GenBank/DDBJ databases">
        <authorList>
            <person name="Pan Q."/>
            <person name="Jouanno E."/>
            <person name="Zahm M."/>
            <person name="Klopp C."/>
            <person name="Cabau C."/>
            <person name="Louis A."/>
            <person name="Berthelot C."/>
            <person name="Parey E."/>
            <person name="Roest Crollius H."/>
            <person name="Montfort J."/>
            <person name="Robinson-Rechavi M."/>
            <person name="Bouchez O."/>
            <person name="Lampietro C."/>
            <person name="Lopez Roques C."/>
            <person name="Donnadieu C."/>
            <person name="Postlethwait J."/>
            <person name="Bobe J."/>
            <person name="Dillon D."/>
            <person name="Chandos A."/>
            <person name="von Hippel F."/>
            <person name="Guiguen Y."/>
        </authorList>
    </citation>
    <scope>NUCLEOTIDE SEQUENCE</scope>
    <source>
        <strain evidence="1">YG-Jan2019</strain>
    </source>
</reference>
<sequence>MQGRVNCCKCMETATPQPGRTMRNMTVHYANLISPLLLYNENNIIEALKPVLETEPGFCKEKEIPVCEKDNERQFIFNVTCRLGRYTRHFRLHALMAVILGSLECDCPTRESKQYHHHWGKIGKLESRDTVVKEVDNEKTQRGEDTTVRSNTNDTERKQKKRLCVVKRFLESLKLCFMSLMERYGDQT</sequence>
<proteinExistence type="predicted"/>
<gene>
    <name evidence="1" type="ORF">DPEC_G00079310</name>
</gene>
<comment type="caution">
    <text evidence="1">The sequence shown here is derived from an EMBL/GenBank/DDBJ whole genome shotgun (WGS) entry which is preliminary data.</text>
</comment>
<evidence type="ECO:0000313" key="2">
    <source>
        <dbReference type="Proteomes" id="UP001157502"/>
    </source>
</evidence>
<dbReference type="EMBL" id="CM055733">
    <property type="protein sequence ID" value="KAJ8010840.1"/>
    <property type="molecule type" value="Genomic_DNA"/>
</dbReference>
<protein>
    <submittedName>
        <fullName evidence="1">Uncharacterized protein</fullName>
    </submittedName>
</protein>
<name>A0ACC2H565_DALPE</name>
<dbReference type="Proteomes" id="UP001157502">
    <property type="component" value="Chromosome 6"/>
</dbReference>
<evidence type="ECO:0000313" key="1">
    <source>
        <dbReference type="EMBL" id="KAJ8010840.1"/>
    </source>
</evidence>
<organism evidence="1 2">
    <name type="scientific">Dallia pectoralis</name>
    <name type="common">Alaska blackfish</name>
    <dbReference type="NCBI Taxonomy" id="75939"/>
    <lineage>
        <taxon>Eukaryota</taxon>
        <taxon>Metazoa</taxon>
        <taxon>Chordata</taxon>
        <taxon>Craniata</taxon>
        <taxon>Vertebrata</taxon>
        <taxon>Euteleostomi</taxon>
        <taxon>Actinopterygii</taxon>
        <taxon>Neopterygii</taxon>
        <taxon>Teleostei</taxon>
        <taxon>Protacanthopterygii</taxon>
        <taxon>Esociformes</taxon>
        <taxon>Umbridae</taxon>
        <taxon>Dallia</taxon>
    </lineage>
</organism>
<accession>A0ACC2H565</accession>
<keyword evidence="2" id="KW-1185">Reference proteome</keyword>